<dbReference type="GO" id="GO:0016597">
    <property type="term" value="F:amino acid binding"/>
    <property type="evidence" value="ECO:0007669"/>
    <property type="project" value="InterPro"/>
</dbReference>
<protein>
    <submittedName>
        <fullName evidence="5">Ornithine carbamoyltransferase</fullName>
    </submittedName>
</protein>
<keyword evidence="6" id="KW-1185">Reference proteome</keyword>
<reference evidence="5" key="2">
    <citation type="submission" date="2020-09" db="EMBL/GenBank/DDBJ databases">
        <authorList>
            <person name="Luo X."/>
        </authorList>
    </citation>
    <scope>NUCLEOTIDE SEQUENCE</scope>
    <source>
        <strain evidence="5">TRM S81-3</strain>
    </source>
</reference>
<proteinExistence type="inferred from homology"/>
<dbReference type="InterPro" id="IPR002292">
    <property type="entry name" value="Orn/put_carbamltrans"/>
</dbReference>
<dbReference type="Proteomes" id="UP000621210">
    <property type="component" value="Unassembled WGS sequence"/>
</dbReference>
<comment type="caution">
    <text evidence="5">The sequence shown here is derived from an EMBL/GenBank/DDBJ whole genome shotgun (WGS) entry which is preliminary data.</text>
</comment>
<sequence>MRHLISLTDLTDDDLRTLVARGAEFAAGAVAKPLRDEVVGVYFRRTSTRTRTAFTTGALRLGAQTVTFGPGDLQLNTGETTEDTGRVLSGMLDMLVARTSDATAELRSWAAAGPMSVVNAMTAEEHPTQGLTDLTTLHCHFGHVDGLRVLYVGEGNNSAAALALALTRFPGTELELRTPPGYGLAADVLATAGEQAARSGAKLSEQHDMTALPTGFDVVYTTRWQTTGTSKPDADWRTVFAPFQVSGALWETSPDAVFLHDLPAHRGEEVTAEVLDGPASLAFTQATHKLHSAMAVLEWCRAVHS</sequence>
<dbReference type="InterPro" id="IPR006131">
    <property type="entry name" value="Asp_carbamoyltransf_Asp/Orn-bd"/>
</dbReference>
<dbReference type="PANTHER" id="PTHR45753:SF3">
    <property type="entry name" value="ORNITHINE TRANSCARBAMYLASE, MITOCHONDRIAL"/>
    <property type="match status" value="1"/>
</dbReference>
<evidence type="ECO:0000256" key="2">
    <source>
        <dbReference type="RuleBase" id="RU003634"/>
    </source>
</evidence>
<dbReference type="Pfam" id="PF00185">
    <property type="entry name" value="OTCace"/>
    <property type="match status" value="1"/>
</dbReference>
<comment type="similarity">
    <text evidence="2">Belongs to the aspartate/ornithine carbamoyltransferase superfamily.</text>
</comment>
<feature type="domain" description="Aspartate/ornithine carbamoyltransferase carbamoyl-P binding" evidence="4">
    <location>
        <begin position="2"/>
        <end position="138"/>
    </location>
</feature>
<feature type="domain" description="Aspartate/ornithine carbamoyltransferase Asp/Orn-binding" evidence="3">
    <location>
        <begin position="145"/>
        <end position="300"/>
    </location>
</feature>
<accession>A0A926L7K0</accession>
<reference evidence="5" key="1">
    <citation type="submission" date="2020-09" db="EMBL/GenBank/DDBJ databases">
        <title>Streptomyces grisecoloratus sp. nov., isolated from cotton soil.</title>
        <authorList>
            <person name="Xing L."/>
        </authorList>
    </citation>
    <scope>NUCLEOTIDE SEQUENCE</scope>
    <source>
        <strain evidence="5">TRM S81-3</strain>
    </source>
</reference>
<dbReference type="PANTHER" id="PTHR45753">
    <property type="entry name" value="ORNITHINE CARBAMOYLTRANSFERASE, MITOCHONDRIAL"/>
    <property type="match status" value="1"/>
</dbReference>
<dbReference type="GO" id="GO:0019240">
    <property type="term" value="P:citrulline biosynthetic process"/>
    <property type="evidence" value="ECO:0007669"/>
    <property type="project" value="TreeGrafter"/>
</dbReference>
<dbReference type="Gene3D" id="3.40.50.1370">
    <property type="entry name" value="Aspartate/ornithine carbamoyltransferase"/>
    <property type="match status" value="2"/>
</dbReference>
<evidence type="ECO:0000313" key="5">
    <source>
        <dbReference type="EMBL" id="MBD0424033.1"/>
    </source>
</evidence>
<evidence type="ECO:0000256" key="1">
    <source>
        <dbReference type="ARBA" id="ARBA00022679"/>
    </source>
</evidence>
<evidence type="ECO:0000259" key="3">
    <source>
        <dbReference type="Pfam" id="PF00185"/>
    </source>
</evidence>
<dbReference type="RefSeq" id="WP_188184955.1">
    <property type="nucleotide sequence ID" value="NZ_JACVQF010000229.1"/>
</dbReference>
<evidence type="ECO:0000259" key="4">
    <source>
        <dbReference type="Pfam" id="PF02729"/>
    </source>
</evidence>
<dbReference type="PRINTS" id="PR00102">
    <property type="entry name" value="OTCASE"/>
</dbReference>
<dbReference type="AlphaFoldDB" id="A0A926L7K0"/>
<gene>
    <name evidence="5" type="ORF">H0H10_33545</name>
</gene>
<dbReference type="PRINTS" id="PR00100">
    <property type="entry name" value="AOTCASE"/>
</dbReference>
<dbReference type="GO" id="GO:0042450">
    <property type="term" value="P:L-arginine biosynthetic process via ornithine"/>
    <property type="evidence" value="ECO:0007669"/>
    <property type="project" value="TreeGrafter"/>
</dbReference>
<evidence type="ECO:0000313" key="6">
    <source>
        <dbReference type="Proteomes" id="UP000621210"/>
    </source>
</evidence>
<dbReference type="InterPro" id="IPR036901">
    <property type="entry name" value="Asp/Orn_carbamoylTrfase_sf"/>
</dbReference>
<dbReference type="SUPFAM" id="SSF53671">
    <property type="entry name" value="Aspartate/ornithine carbamoyltransferase"/>
    <property type="match status" value="1"/>
</dbReference>
<dbReference type="EMBL" id="JACVQF010000229">
    <property type="protein sequence ID" value="MBD0424033.1"/>
    <property type="molecule type" value="Genomic_DNA"/>
</dbReference>
<dbReference type="InterPro" id="IPR006130">
    <property type="entry name" value="Asp/Orn_carbamoylTrfase"/>
</dbReference>
<name>A0A926L7K0_9ACTN</name>
<dbReference type="GO" id="GO:0004585">
    <property type="term" value="F:ornithine carbamoyltransferase activity"/>
    <property type="evidence" value="ECO:0007669"/>
    <property type="project" value="TreeGrafter"/>
</dbReference>
<keyword evidence="1 2" id="KW-0808">Transferase</keyword>
<dbReference type="InterPro" id="IPR006132">
    <property type="entry name" value="Asp/Orn_carbamoyltranf_P-bd"/>
</dbReference>
<organism evidence="5 6">
    <name type="scientific">Streptomyces griseicoloratus</name>
    <dbReference type="NCBI Taxonomy" id="2752516"/>
    <lineage>
        <taxon>Bacteria</taxon>
        <taxon>Bacillati</taxon>
        <taxon>Actinomycetota</taxon>
        <taxon>Actinomycetes</taxon>
        <taxon>Kitasatosporales</taxon>
        <taxon>Streptomycetaceae</taxon>
        <taxon>Streptomyces</taxon>
    </lineage>
</organism>
<dbReference type="Pfam" id="PF02729">
    <property type="entry name" value="OTCace_N"/>
    <property type="match status" value="1"/>
</dbReference>